<keyword evidence="1" id="KW-0732">Signal</keyword>
<gene>
    <name evidence="2" type="ORF">F5878DRAFT_632216</name>
</gene>
<feature type="chain" id="PRO_5041207006" evidence="1">
    <location>
        <begin position="16"/>
        <end position="74"/>
    </location>
</feature>
<dbReference type="AlphaFoldDB" id="A0AA38NZW9"/>
<comment type="caution">
    <text evidence="2">The sequence shown here is derived from an EMBL/GenBank/DDBJ whole genome shotgun (WGS) entry which is preliminary data.</text>
</comment>
<reference evidence="2" key="1">
    <citation type="submission" date="2022-08" db="EMBL/GenBank/DDBJ databases">
        <authorList>
            <consortium name="DOE Joint Genome Institute"/>
            <person name="Min B."/>
            <person name="Riley R."/>
            <person name="Sierra-Patev S."/>
            <person name="Naranjo-Ortiz M."/>
            <person name="Looney B."/>
            <person name="Konkel Z."/>
            <person name="Slot J.C."/>
            <person name="Sakamoto Y."/>
            <person name="Steenwyk J.L."/>
            <person name="Rokas A."/>
            <person name="Carro J."/>
            <person name="Camarero S."/>
            <person name="Ferreira P."/>
            <person name="Molpeceres G."/>
            <person name="Ruiz-Duenas F.J."/>
            <person name="Serrano A."/>
            <person name="Henrissat B."/>
            <person name="Drula E."/>
            <person name="Hughes K.W."/>
            <person name="Mata J.L."/>
            <person name="Ishikawa N.K."/>
            <person name="Vargas-Isla R."/>
            <person name="Ushijima S."/>
            <person name="Smith C.A."/>
            <person name="Ahrendt S."/>
            <person name="Andreopoulos W."/>
            <person name="He G."/>
            <person name="Labutti K."/>
            <person name="Lipzen A."/>
            <person name="Ng V."/>
            <person name="Sandor L."/>
            <person name="Barry K."/>
            <person name="Martinez A.T."/>
            <person name="Xiao Y."/>
            <person name="Gibbons J.G."/>
            <person name="Terashima K."/>
            <person name="Hibbett D.S."/>
            <person name="Grigoriev I.V."/>
        </authorList>
    </citation>
    <scope>NUCLEOTIDE SEQUENCE</scope>
    <source>
        <strain evidence="2">TFB9207</strain>
    </source>
</reference>
<organism evidence="2 3">
    <name type="scientific">Lentinula raphanica</name>
    <dbReference type="NCBI Taxonomy" id="153919"/>
    <lineage>
        <taxon>Eukaryota</taxon>
        <taxon>Fungi</taxon>
        <taxon>Dikarya</taxon>
        <taxon>Basidiomycota</taxon>
        <taxon>Agaricomycotina</taxon>
        <taxon>Agaricomycetes</taxon>
        <taxon>Agaricomycetidae</taxon>
        <taxon>Agaricales</taxon>
        <taxon>Marasmiineae</taxon>
        <taxon>Omphalotaceae</taxon>
        <taxon>Lentinula</taxon>
    </lineage>
</organism>
<sequence>MILLYIAVSICASFCNDTIPEGFDFSIHNKGLRSRGRSSTRKNPNLALFLHRSLLLRRYLPNLPNSMYYGYLKK</sequence>
<dbReference type="Proteomes" id="UP001163846">
    <property type="component" value="Unassembled WGS sequence"/>
</dbReference>
<feature type="signal peptide" evidence="1">
    <location>
        <begin position="1"/>
        <end position="15"/>
    </location>
</feature>
<evidence type="ECO:0000256" key="1">
    <source>
        <dbReference type="SAM" id="SignalP"/>
    </source>
</evidence>
<evidence type="ECO:0000313" key="2">
    <source>
        <dbReference type="EMBL" id="KAJ3833724.1"/>
    </source>
</evidence>
<keyword evidence="3" id="KW-1185">Reference proteome</keyword>
<protein>
    <submittedName>
        <fullName evidence="2">Uncharacterized protein</fullName>
    </submittedName>
</protein>
<accession>A0AA38NZW9</accession>
<proteinExistence type="predicted"/>
<name>A0AA38NZW9_9AGAR</name>
<dbReference type="EMBL" id="MU806644">
    <property type="protein sequence ID" value="KAJ3833724.1"/>
    <property type="molecule type" value="Genomic_DNA"/>
</dbReference>
<evidence type="ECO:0000313" key="3">
    <source>
        <dbReference type="Proteomes" id="UP001163846"/>
    </source>
</evidence>